<gene>
    <name evidence="2" type="primary">Dyak\GE27725</name>
    <name evidence="2" type="synonym">GE27725</name>
    <name evidence="2" type="ORF">Dyak_GE27725</name>
</gene>
<reference evidence="2 3" key="2">
    <citation type="journal article" date="2007" name="PLoS Biol.">
        <title>Principles of genome evolution in the Drosophila melanogaster species group.</title>
        <authorList>
            <person name="Ranz J.M."/>
            <person name="Maurin D."/>
            <person name="Chan Y.S."/>
            <person name="von Grotthuss M."/>
            <person name="Hillier L.W."/>
            <person name="Roote J."/>
            <person name="Ashburner M."/>
            <person name="Bergman C.M."/>
        </authorList>
    </citation>
    <scope>NUCLEOTIDE SEQUENCE [LARGE SCALE GENOMIC DNA]</scope>
    <source>
        <strain evidence="3">Tai18E2 / Tucson 14021-0261.01</strain>
    </source>
</reference>
<reference evidence="2 3" key="1">
    <citation type="journal article" date="2007" name="Nature">
        <title>Evolution of genes and genomes on the Drosophila phylogeny.</title>
        <authorList>
            <consortium name="Drosophila 12 Genomes Consortium"/>
            <person name="Clark A.G."/>
            <person name="Eisen M.B."/>
            <person name="Smith D.R."/>
            <person name="Bergman C.M."/>
            <person name="Oliver B."/>
            <person name="Markow T.A."/>
            <person name="Kaufman T.C."/>
            <person name="Kellis M."/>
            <person name="Gelbart W."/>
            <person name="Iyer V.N."/>
            <person name="Pollard D.A."/>
            <person name="Sackton T.B."/>
            <person name="Larracuente A.M."/>
            <person name="Singh N.D."/>
            <person name="Abad J.P."/>
            <person name="Abt D.N."/>
            <person name="Adryan B."/>
            <person name="Aguade M."/>
            <person name="Akashi H."/>
            <person name="Anderson W.W."/>
            <person name="Aquadro C.F."/>
            <person name="Ardell D.H."/>
            <person name="Arguello R."/>
            <person name="Artieri C.G."/>
            <person name="Barbash D.A."/>
            <person name="Barker D."/>
            <person name="Barsanti P."/>
            <person name="Batterham P."/>
            <person name="Batzoglou S."/>
            <person name="Begun D."/>
            <person name="Bhutkar A."/>
            <person name="Blanco E."/>
            <person name="Bosak S.A."/>
            <person name="Bradley R.K."/>
            <person name="Brand A.D."/>
            <person name="Brent M.R."/>
            <person name="Brooks A.N."/>
            <person name="Brown R.H."/>
            <person name="Butlin R.K."/>
            <person name="Caggese C."/>
            <person name="Calvi B.R."/>
            <person name="Bernardo de Carvalho A."/>
            <person name="Caspi A."/>
            <person name="Castrezana S."/>
            <person name="Celniker S.E."/>
            <person name="Chang J.L."/>
            <person name="Chapple C."/>
            <person name="Chatterji S."/>
            <person name="Chinwalla A."/>
            <person name="Civetta A."/>
            <person name="Clifton S.W."/>
            <person name="Comeron J.M."/>
            <person name="Costello J.C."/>
            <person name="Coyne J.A."/>
            <person name="Daub J."/>
            <person name="David R.G."/>
            <person name="Delcher A.L."/>
            <person name="Delehaunty K."/>
            <person name="Do C.B."/>
            <person name="Ebling H."/>
            <person name="Edwards K."/>
            <person name="Eickbush T."/>
            <person name="Evans J.D."/>
            <person name="Filipski A."/>
            <person name="Findeiss S."/>
            <person name="Freyhult E."/>
            <person name="Fulton L."/>
            <person name="Fulton R."/>
            <person name="Garcia A.C."/>
            <person name="Gardiner A."/>
            <person name="Garfield D.A."/>
            <person name="Garvin B.E."/>
            <person name="Gibson G."/>
            <person name="Gilbert D."/>
            <person name="Gnerre S."/>
            <person name="Godfrey J."/>
            <person name="Good R."/>
            <person name="Gotea V."/>
            <person name="Gravely B."/>
            <person name="Greenberg A.J."/>
            <person name="Griffiths-Jones S."/>
            <person name="Gross S."/>
            <person name="Guigo R."/>
            <person name="Gustafson E.A."/>
            <person name="Haerty W."/>
            <person name="Hahn M.W."/>
            <person name="Halligan D.L."/>
            <person name="Halpern A.L."/>
            <person name="Halter G.M."/>
            <person name="Han M.V."/>
            <person name="Heger A."/>
            <person name="Hillier L."/>
            <person name="Hinrichs A.S."/>
            <person name="Holmes I."/>
            <person name="Hoskins R.A."/>
            <person name="Hubisz M.J."/>
            <person name="Hultmark D."/>
            <person name="Huntley M.A."/>
            <person name="Jaffe D.B."/>
            <person name="Jagadeeshan S."/>
            <person name="Jeck W.R."/>
            <person name="Johnson J."/>
            <person name="Jones C.D."/>
            <person name="Jordan W.C."/>
            <person name="Karpen G.H."/>
            <person name="Kataoka E."/>
            <person name="Keightley P.D."/>
            <person name="Kheradpour P."/>
            <person name="Kirkness E.F."/>
            <person name="Koerich L.B."/>
            <person name="Kristiansen K."/>
            <person name="Kudrna D."/>
            <person name="Kulathinal R.J."/>
            <person name="Kumar S."/>
            <person name="Kwok R."/>
            <person name="Lander E."/>
            <person name="Langley C.H."/>
            <person name="Lapoint R."/>
            <person name="Lazzaro B.P."/>
            <person name="Lee S.J."/>
            <person name="Levesque L."/>
            <person name="Li R."/>
            <person name="Lin C.F."/>
            <person name="Lin M.F."/>
            <person name="Lindblad-Toh K."/>
            <person name="Llopart A."/>
            <person name="Long M."/>
            <person name="Low L."/>
            <person name="Lozovsky E."/>
            <person name="Lu J."/>
            <person name="Luo M."/>
            <person name="Machado C.A."/>
            <person name="Makalowski W."/>
            <person name="Marzo M."/>
            <person name="Matsuda M."/>
            <person name="Matzkin L."/>
            <person name="McAllister B."/>
            <person name="McBride C.S."/>
            <person name="McKernan B."/>
            <person name="McKernan K."/>
            <person name="Mendez-Lago M."/>
            <person name="Minx P."/>
            <person name="Mollenhauer M.U."/>
            <person name="Montooth K."/>
            <person name="Mount S.M."/>
            <person name="Mu X."/>
            <person name="Myers E."/>
            <person name="Negre B."/>
            <person name="Newfeld S."/>
            <person name="Nielsen R."/>
            <person name="Noor M.A."/>
            <person name="O'Grady P."/>
            <person name="Pachter L."/>
            <person name="Papaceit M."/>
            <person name="Parisi M.J."/>
            <person name="Parisi M."/>
            <person name="Parts L."/>
            <person name="Pedersen J.S."/>
            <person name="Pesole G."/>
            <person name="Phillippy A.M."/>
            <person name="Ponting C.P."/>
            <person name="Pop M."/>
            <person name="Porcelli D."/>
            <person name="Powell J.R."/>
            <person name="Prohaska S."/>
            <person name="Pruitt K."/>
            <person name="Puig M."/>
            <person name="Quesneville H."/>
            <person name="Ram K.R."/>
            <person name="Rand D."/>
            <person name="Rasmussen M.D."/>
            <person name="Reed L.K."/>
            <person name="Reenan R."/>
            <person name="Reily A."/>
            <person name="Remington K.A."/>
            <person name="Rieger T.T."/>
            <person name="Ritchie M.G."/>
            <person name="Robin C."/>
            <person name="Rogers Y.H."/>
            <person name="Rohde C."/>
            <person name="Rozas J."/>
            <person name="Rubenfield M.J."/>
            <person name="Ruiz A."/>
            <person name="Russo S."/>
            <person name="Salzberg S.L."/>
            <person name="Sanchez-Gracia A."/>
            <person name="Saranga D.J."/>
            <person name="Sato H."/>
            <person name="Schaeffer S.W."/>
            <person name="Schatz M.C."/>
            <person name="Schlenke T."/>
            <person name="Schwartz R."/>
            <person name="Segarra C."/>
            <person name="Singh R.S."/>
            <person name="Sirot L."/>
            <person name="Sirota M."/>
            <person name="Sisneros N.B."/>
            <person name="Smith C.D."/>
            <person name="Smith T.F."/>
            <person name="Spieth J."/>
            <person name="Stage D.E."/>
            <person name="Stark A."/>
            <person name="Stephan W."/>
            <person name="Strausberg R.L."/>
            <person name="Strempel S."/>
            <person name="Sturgill D."/>
            <person name="Sutton G."/>
            <person name="Sutton G.G."/>
            <person name="Tao W."/>
            <person name="Teichmann S."/>
            <person name="Tobari Y.N."/>
            <person name="Tomimura Y."/>
            <person name="Tsolas J.M."/>
            <person name="Valente V.L."/>
            <person name="Venter E."/>
            <person name="Venter J.C."/>
            <person name="Vicario S."/>
            <person name="Vieira F.G."/>
            <person name="Vilella A.J."/>
            <person name="Villasante A."/>
            <person name="Walenz B."/>
            <person name="Wang J."/>
            <person name="Wasserman M."/>
            <person name="Watts T."/>
            <person name="Wilson D."/>
            <person name="Wilson R.K."/>
            <person name="Wing R.A."/>
            <person name="Wolfner M.F."/>
            <person name="Wong A."/>
            <person name="Wong G.K."/>
            <person name="Wu C.I."/>
            <person name="Wu G."/>
            <person name="Yamamoto D."/>
            <person name="Yang H.P."/>
            <person name="Yang S.P."/>
            <person name="Yorke J.A."/>
            <person name="Yoshida K."/>
            <person name="Zdobnov E."/>
            <person name="Zhang P."/>
            <person name="Zhang Y."/>
            <person name="Zimin A.V."/>
            <person name="Baldwin J."/>
            <person name="Abdouelleil A."/>
            <person name="Abdulkadir J."/>
            <person name="Abebe A."/>
            <person name="Abera B."/>
            <person name="Abreu J."/>
            <person name="Acer S.C."/>
            <person name="Aftuck L."/>
            <person name="Alexander A."/>
            <person name="An P."/>
            <person name="Anderson E."/>
            <person name="Anderson S."/>
            <person name="Arachi H."/>
            <person name="Azer M."/>
            <person name="Bachantsang P."/>
            <person name="Barry A."/>
            <person name="Bayul T."/>
            <person name="Berlin A."/>
            <person name="Bessette D."/>
            <person name="Bloom T."/>
            <person name="Blye J."/>
            <person name="Boguslavskiy L."/>
            <person name="Bonnet C."/>
            <person name="Boukhgalter B."/>
            <person name="Bourzgui I."/>
            <person name="Brown A."/>
            <person name="Cahill P."/>
            <person name="Channer S."/>
            <person name="Cheshatsang Y."/>
            <person name="Chuda L."/>
            <person name="Citroen M."/>
            <person name="Collymore A."/>
            <person name="Cooke P."/>
            <person name="Costello M."/>
            <person name="D'Aco K."/>
            <person name="Daza R."/>
            <person name="De Haan G."/>
            <person name="DeGray S."/>
            <person name="DeMaso C."/>
            <person name="Dhargay N."/>
            <person name="Dooley K."/>
            <person name="Dooley E."/>
            <person name="Doricent M."/>
            <person name="Dorje P."/>
            <person name="Dorjee K."/>
            <person name="Dupes A."/>
            <person name="Elong R."/>
            <person name="Falk J."/>
            <person name="Farina A."/>
            <person name="Faro S."/>
            <person name="Ferguson D."/>
            <person name="Fisher S."/>
            <person name="Foley C.D."/>
            <person name="Franke A."/>
            <person name="Friedrich D."/>
            <person name="Gadbois L."/>
            <person name="Gearin G."/>
            <person name="Gearin C.R."/>
            <person name="Giannoukos G."/>
            <person name="Goode T."/>
            <person name="Graham J."/>
            <person name="Grandbois E."/>
            <person name="Grewal S."/>
            <person name="Gyaltsen K."/>
            <person name="Hafez N."/>
            <person name="Hagos B."/>
            <person name="Hall J."/>
            <person name="Henson C."/>
            <person name="Hollinger A."/>
            <person name="Honan T."/>
            <person name="Huard M.D."/>
            <person name="Hughes L."/>
            <person name="Hurhula B."/>
            <person name="Husby M.E."/>
            <person name="Kamat A."/>
            <person name="Kanga B."/>
            <person name="Kashin S."/>
            <person name="Khazanovich D."/>
            <person name="Kisner P."/>
            <person name="Lance K."/>
            <person name="Lara M."/>
            <person name="Lee W."/>
            <person name="Lennon N."/>
            <person name="Letendre F."/>
            <person name="LeVine R."/>
            <person name="Lipovsky A."/>
            <person name="Liu X."/>
            <person name="Liu J."/>
            <person name="Liu S."/>
            <person name="Lokyitsang T."/>
            <person name="Lokyitsang Y."/>
            <person name="Lubonja R."/>
            <person name="Lui A."/>
            <person name="MacDonald P."/>
            <person name="Magnisalis V."/>
            <person name="Maru K."/>
            <person name="Matthews C."/>
            <person name="McCusker W."/>
            <person name="McDonough S."/>
            <person name="Mehta T."/>
            <person name="Meldrim J."/>
            <person name="Meneus L."/>
            <person name="Mihai O."/>
            <person name="Mihalev A."/>
            <person name="Mihova T."/>
            <person name="Mittelman R."/>
            <person name="Mlenga V."/>
            <person name="Montmayeur A."/>
            <person name="Mulrain L."/>
            <person name="Navidi A."/>
            <person name="Naylor J."/>
            <person name="Negash T."/>
            <person name="Nguyen T."/>
            <person name="Nguyen N."/>
            <person name="Nicol R."/>
            <person name="Norbu C."/>
            <person name="Norbu N."/>
            <person name="Novod N."/>
            <person name="O'Neill B."/>
            <person name="Osman S."/>
            <person name="Markiewicz E."/>
            <person name="Oyono O.L."/>
            <person name="Patti C."/>
            <person name="Phunkhang P."/>
            <person name="Pierre F."/>
            <person name="Priest M."/>
            <person name="Raghuraman S."/>
            <person name="Rege F."/>
            <person name="Reyes R."/>
            <person name="Rise C."/>
            <person name="Rogov P."/>
            <person name="Ross K."/>
            <person name="Ryan E."/>
            <person name="Settipalli S."/>
            <person name="Shea T."/>
            <person name="Sherpa N."/>
            <person name="Shi L."/>
            <person name="Shih D."/>
            <person name="Sparrow T."/>
            <person name="Spaulding J."/>
            <person name="Stalker J."/>
            <person name="Stange-Thomann N."/>
            <person name="Stavropoulos S."/>
            <person name="Stone C."/>
            <person name="Strader C."/>
            <person name="Tesfaye S."/>
            <person name="Thomson T."/>
            <person name="Thoulutsang Y."/>
            <person name="Thoulutsang D."/>
            <person name="Topham K."/>
            <person name="Topping I."/>
            <person name="Tsamla T."/>
            <person name="Vassiliev H."/>
            <person name="Vo A."/>
            <person name="Wangchuk T."/>
            <person name="Wangdi T."/>
            <person name="Weiand M."/>
            <person name="Wilkinson J."/>
            <person name="Wilson A."/>
            <person name="Yadav S."/>
            <person name="Young G."/>
            <person name="Yu Q."/>
            <person name="Zembek L."/>
            <person name="Zhong D."/>
            <person name="Zimmer A."/>
            <person name="Zwirko Z."/>
            <person name="Jaffe D.B."/>
            <person name="Alvarez P."/>
            <person name="Brockman W."/>
            <person name="Butler J."/>
            <person name="Chin C."/>
            <person name="Gnerre S."/>
            <person name="Grabherr M."/>
            <person name="Kleber M."/>
            <person name="Mauceli E."/>
            <person name="MacCallum I."/>
        </authorList>
    </citation>
    <scope>NUCLEOTIDE SEQUENCE [LARGE SCALE GENOMIC DNA]</scope>
    <source>
        <strain evidence="3">Tai18E2 / Tucson 14021-0261.01</strain>
    </source>
</reference>
<protein>
    <submittedName>
        <fullName evidence="2">Uncharacterized protein</fullName>
    </submittedName>
</protein>
<evidence type="ECO:0000256" key="1">
    <source>
        <dbReference type="SAM" id="MobiDB-lite"/>
    </source>
</evidence>
<organism evidence="2 3">
    <name type="scientific">Drosophila yakuba</name>
    <name type="common">Fruit fly</name>
    <dbReference type="NCBI Taxonomy" id="7245"/>
    <lineage>
        <taxon>Eukaryota</taxon>
        <taxon>Metazoa</taxon>
        <taxon>Ecdysozoa</taxon>
        <taxon>Arthropoda</taxon>
        <taxon>Hexapoda</taxon>
        <taxon>Insecta</taxon>
        <taxon>Pterygota</taxon>
        <taxon>Neoptera</taxon>
        <taxon>Endopterygota</taxon>
        <taxon>Diptera</taxon>
        <taxon>Brachycera</taxon>
        <taxon>Muscomorpha</taxon>
        <taxon>Ephydroidea</taxon>
        <taxon>Drosophilidae</taxon>
        <taxon>Drosophila</taxon>
        <taxon>Sophophora</taxon>
    </lineage>
</organism>
<evidence type="ECO:0000313" key="3">
    <source>
        <dbReference type="Proteomes" id="UP000002282"/>
    </source>
</evidence>
<feature type="compositionally biased region" description="Low complexity" evidence="1">
    <location>
        <begin position="23"/>
        <end position="37"/>
    </location>
</feature>
<accession>A0A0R1DP42</accession>
<dbReference type="EMBL" id="CM000157">
    <property type="protein sequence ID" value="KRJ98734.1"/>
    <property type="molecule type" value="Genomic_DNA"/>
</dbReference>
<evidence type="ECO:0000313" key="2">
    <source>
        <dbReference type="EMBL" id="KRJ98734.1"/>
    </source>
</evidence>
<dbReference type="AlphaFoldDB" id="A0A0R1DP42"/>
<keyword evidence="3" id="KW-1185">Reference proteome</keyword>
<dbReference type="Proteomes" id="UP000002282">
    <property type="component" value="Chromosome 2L"/>
</dbReference>
<sequence>MGRNFCRSDGCFTRLTAFSCPASSRSAATSPSARAKSQAQCHPLPPKKSFLYQDKSTRLLKQSSVAFNNCSGKHPECI</sequence>
<name>A0A0R1DP42_DROYA</name>
<dbReference type="KEGG" id="dya:Dyak_GE27725"/>
<feature type="region of interest" description="Disordered" evidence="1">
    <location>
        <begin position="23"/>
        <end position="47"/>
    </location>
</feature>
<proteinExistence type="predicted"/>